<dbReference type="RefSeq" id="WP_093152441.1">
    <property type="nucleotide sequence ID" value="NZ_FNEK01000011.1"/>
</dbReference>
<accession>A0A1G8QIY7</accession>
<reference evidence="2 3" key="1">
    <citation type="submission" date="2016-10" db="EMBL/GenBank/DDBJ databases">
        <authorList>
            <person name="de Groot N.N."/>
        </authorList>
    </citation>
    <scope>NUCLEOTIDE SEQUENCE [LARGE SCALE GENOMIC DNA]</scope>
    <source>
        <strain evidence="2 3">DSM 25294</strain>
    </source>
</reference>
<dbReference type="Pfam" id="PF19077">
    <property type="entry name" value="Big_13"/>
    <property type="match status" value="2"/>
</dbReference>
<sequence length="403" mass="41539">MTVTATDAAGNSSTTTGTVHVDTEINVGIDSGQAGGDDIANAEEVTNGVTLTGTAEAGSQVQVSLAGATDYVTADADGNWSSTFASSQIAQGEYDATVTVIATDDAGNAASSSAILRIDTSTNVSMDTGMFVTPVNAEQLQNGVELDGTAEAGAVVLVTVDGVVRETVADENGHWMVTYEDGSLPEGTYNASANVEVTDIAGNTATTSATFLVDTEVTNPLIKSVTFADDDVTSLSISTDDQAFDFYALNPDGTATELSTTEFALSPEESLVVLNPSASDGTHLVIAATDDAGNTSDTLLVLDDNVTNTGTLEHNQIDGFNIEGIELDYASDANLTLTEDMIRDLSSTSDTVTVHGGSDDTVTIENAAKTTQTVDIEGETYDIYTVGDDGVTVVIDQDINVVI</sequence>
<dbReference type="AlphaFoldDB" id="A0A1G8QIY7"/>
<proteinExistence type="predicted"/>
<evidence type="ECO:0000259" key="1">
    <source>
        <dbReference type="Pfam" id="PF19077"/>
    </source>
</evidence>
<dbReference type="OrthoDB" id="7858035at2"/>
<evidence type="ECO:0000313" key="3">
    <source>
        <dbReference type="Proteomes" id="UP000199382"/>
    </source>
</evidence>
<protein>
    <recommendedName>
        <fullName evidence="1">Bacterial Ig-like domain-containing protein</fullName>
    </recommendedName>
</protein>
<feature type="domain" description="Bacterial Ig-like" evidence="1">
    <location>
        <begin position="27"/>
        <end position="120"/>
    </location>
</feature>
<gene>
    <name evidence="2" type="ORF">SAMN04488026_101114</name>
</gene>
<dbReference type="Proteomes" id="UP000199382">
    <property type="component" value="Unassembled WGS sequence"/>
</dbReference>
<evidence type="ECO:0000313" key="2">
    <source>
        <dbReference type="EMBL" id="SDJ04628.1"/>
    </source>
</evidence>
<dbReference type="EMBL" id="FNEK01000011">
    <property type="protein sequence ID" value="SDJ04628.1"/>
    <property type="molecule type" value="Genomic_DNA"/>
</dbReference>
<dbReference type="NCBIfam" id="NF033510">
    <property type="entry name" value="Ca_tandemer"/>
    <property type="match status" value="2"/>
</dbReference>
<feature type="domain" description="Bacterial Ig-like" evidence="1">
    <location>
        <begin position="146"/>
        <end position="215"/>
    </location>
</feature>
<name>A0A1G8QIY7_9RHOB</name>
<dbReference type="Gene3D" id="2.60.40.10">
    <property type="entry name" value="Immunoglobulins"/>
    <property type="match status" value="2"/>
</dbReference>
<keyword evidence="3" id="KW-1185">Reference proteome</keyword>
<dbReference type="InterPro" id="IPR044016">
    <property type="entry name" value="Big_13"/>
</dbReference>
<dbReference type="InterPro" id="IPR013783">
    <property type="entry name" value="Ig-like_fold"/>
</dbReference>
<organism evidence="2 3">
    <name type="scientific">Aliiruegeria lutimaris</name>
    <dbReference type="NCBI Taxonomy" id="571298"/>
    <lineage>
        <taxon>Bacteria</taxon>
        <taxon>Pseudomonadati</taxon>
        <taxon>Pseudomonadota</taxon>
        <taxon>Alphaproteobacteria</taxon>
        <taxon>Rhodobacterales</taxon>
        <taxon>Roseobacteraceae</taxon>
        <taxon>Aliiruegeria</taxon>
    </lineage>
</organism>
<dbReference type="STRING" id="571298.SAMN04488026_101114"/>